<accession>A0A1B6CLL1</accession>
<evidence type="ECO:0000256" key="5">
    <source>
        <dbReference type="ARBA" id="ARBA00022763"/>
    </source>
</evidence>
<dbReference type="Pfam" id="PF00752">
    <property type="entry name" value="XPG_N"/>
    <property type="match status" value="1"/>
</dbReference>
<dbReference type="SUPFAM" id="SSF47807">
    <property type="entry name" value="5' to 3' exonuclease, C-terminal subdomain"/>
    <property type="match status" value="1"/>
</dbReference>
<keyword evidence="5" id="KW-0227">DNA damage</keyword>
<evidence type="ECO:0000256" key="1">
    <source>
        <dbReference type="ARBA" id="ARBA00001946"/>
    </source>
</evidence>
<dbReference type="PRINTS" id="PR00853">
    <property type="entry name" value="XPGRADSUPER"/>
</dbReference>
<dbReference type="EMBL" id="GEDC01022972">
    <property type="protein sequence ID" value="JAS14326.1"/>
    <property type="molecule type" value="Transcribed_RNA"/>
</dbReference>
<evidence type="ECO:0008006" key="14">
    <source>
        <dbReference type="Google" id="ProtNLM"/>
    </source>
</evidence>
<dbReference type="GO" id="GO:0046872">
    <property type="term" value="F:metal ion binding"/>
    <property type="evidence" value="ECO:0007669"/>
    <property type="project" value="UniProtKB-KW"/>
</dbReference>
<evidence type="ECO:0000256" key="2">
    <source>
        <dbReference type="ARBA" id="ARBA00022722"/>
    </source>
</evidence>
<sequence length="530" mass="60485">MGVKELWTVLSPVCEKIPLYELQNKTIAIDLSAWIVDSQNVGNNAQHNIYLRNLFFRTSYLLLLGVKPIFVLEGRAPRIKYNTIFQRLNLHGHSHIYQNGNRSHLNILQKKCQTLLETLGLTCVKGSGEAEAFCAKLNENKVVDGVISQDSDCFLYGARVVFRNFTMSPKYTCDKYTMSVIEERLGLGIQKLVAFSLLTGCDYGNGVQGVGKESSLKYLATVSENEVIDRLKSWKNNPTYYDDLEKKKDFSQISKAQVLELNIRKKALQDPNFPPEDVISEFINHKDKIAPIFDWKQPNLESFLKFVDKNLGWDINYASGKFNPLITRWHLINQGAECGLKLMSIEKERVIYGVDNYKVKWKNEENEEIITSEPQFLVSDVYKSLHNDFVLIKQNKKKGNKNIRKRSTSRNIPQVQTISHQLDMGKDIQLSKKNNEGLQKLDKFFIRNIHGGNIKKTGTTRDQSIKTPVLLPPTQHLSESEHHLESPFRTKLHGLDLNSPISDSNNGILDLSNIVNSIVKKSSMIILTEK</sequence>
<evidence type="ECO:0000259" key="12">
    <source>
        <dbReference type="SMART" id="SM00485"/>
    </source>
</evidence>
<proteinExistence type="inferred from homology"/>
<evidence type="ECO:0000313" key="13">
    <source>
        <dbReference type="EMBL" id="JAS14326.1"/>
    </source>
</evidence>
<keyword evidence="8" id="KW-0234">DNA repair</keyword>
<dbReference type="InterPro" id="IPR006084">
    <property type="entry name" value="XPG/Rad2"/>
</dbReference>
<keyword evidence="3" id="KW-0479">Metal-binding</keyword>
<evidence type="ECO:0000256" key="3">
    <source>
        <dbReference type="ARBA" id="ARBA00022723"/>
    </source>
</evidence>
<dbReference type="Gene3D" id="3.40.50.1010">
    <property type="entry name" value="5'-nuclease"/>
    <property type="match status" value="1"/>
</dbReference>
<keyword evidence="6" id="KW-0378">Hydrolase</keyword>
<evidence type="ECO:0000256" key="9">
    <source>
        <dbReference type="ARBA" id="ARBA00023242"/>
    </source>
</evidence>
<dbReference type="InterPro" id="IPR029060">
    <property type="entry name" value="PIN-like_dom_sf"/>
</dbReference>
<evidence type="ECO:0000256" key="8">
    <source>
        <dbReference type="ARBA" id="ARBA00023204"/>
    </source>
</evidence>
<organism evidence="13">
    <name type="scientific">Clastoptera arizonana</name>
    <name type="common">Arizona spittle bug</name>
    <dbReference type="NCBI Taxonomy" id="38151"/>
    <lineage>
        <taxon>Eukaryota</taxon>
        <taxon>Metazoa</taxon>
        <taxon>Ecdysozoa</taxon>
        <taxon>Arthropoda</taxon>
        <taxon>Hexapoda</taxon>
        <taxon>Insecta</taxon>
        <taxon>Pterygota</taxon>
        <taxon>Neoptera</taxon>
        <taxon>Paraneoptera</taxon>
        <taxon>Hemiptera</taxon>
        <taxon>Auchenorrhyncha</taxon>
        <taxon>Cercopoidea</taxon>
        <taxon>Clastopteridae</taxon>
        <taxon>Clastoptera</taxon>
    </lineage>
</organism>
<dbReference type="InterPro" id="IPR006086">
    <property type="entry name" value="XPG-I_dom"/>
</dbReference>
<dbReference type="SMART" id="SM00484">
    <property type="entry name" value="XPGI"/>
    <property type="match status" value="1"/>
</dbReference>
<gene>
    <name evidence="13" type="ORF">g.15421</name>
</gene>
<dbReference type="GO" id="GO:0008821">
    <property type="term" value="F:crossover junction DNA endonuclease activity"/>
    <property type="evidence" value="ECO:0007669"/>
    <property type="project" value="UniProtKB-ARBA"/>
</dbReference>
<keyword evidence="4" id="KW-0255">Endonuclease</keyword>
<comment type="cofactor">
    <cofactor evidence="1">
        <name>Mg(2+)</name>
        <dbReference type="ChEBI" id="CHEBI:18420"/>
    </cofactor>
</comment>
<comment type="similarity">
    <text evidence="10">Belongs to the XPG/RAD2 endonuclease family. GEN subfamily.</text>
</comment>
<evidence type="ECO:0000256" key="6">
    <source>
        <dbReference type="ARBA" id="ARBA00022801"/>
    </source>
</evidence>
<feature type="domain" description="XPG-I" evidence="11">
    <location>
        <begin position="117"/>
        <end position="187"/>
    </location>
</feature>
<dbReference type="SUPFAM" id="SSF88723">
    <property type="entry name" value="PIN domain-like"/>
    <property type="match status" value="1"/>
</dbReference>
<keyword evidence="2" id="KW-0540">Nuclease</keyword>
<evidence type="ECO:0000256" key="10">
    <source>
        <dbReference type="ARBA" id="ARBA00038112"/>
    </source>
</evidence>
<dbReference type="GO" id="GO:0017108">
    <property type="term" value="F:5'-flap endonuclease activity"/>
    <property type="evidence" value="ECO:0007669"/>
    <property type="project" value="UniProtKB-ARBA"/>
</dbReference>
<evidence type="ECO:0000256" key="4">
    <source>
        <dbReference type="ARBA" id="ARBA00022759"/>
    </source>
</evidence>
<dbReference type="CDD" id="cd09869">
    <property type="entry name" value="PIN_GEN1"/>
    <property type="match status" value="1"/>
</dbReference>
<dbReference type="GO" id="GO:0006281">
    <property type="term" value="P:DNA repair"/>
    <property type="evidence" value="ECO:0007669"/>
    <property type="project" value="UniProtKB-KW"/>
</dbReference>
<feature type="domain" description="XPG N-terminal" evidence="12">
    <location>
        <begin position="1"/>
        <end position="94"/>
    </location>
</feature>
<dbReference type="InterPro" id="IPR036279">
    <property type="entry name" value="5-3_exonuclease_C_sf"/>
</dbReference>
<keyword evidence="9" id="KW-0539">Nucleus</keyword>
<evidence type="ECO:0000259" key="11">
    <source>
        <dbReference type="SMART" id="SM00484"/>
    </source>
</evidence>
<protein>
    <recommendedName>
        <fullName evidence="14">XPG-I domain-containing protein</fullName>
    </recommendedName>
</protein>
<dbReference type="GO" id="GO:0000400">
    <property type="term" value="F:four-way junction DNA binding"/>
    <property type="evidence" value="ECO:0007669"/>
    <property type="project" value="TreeGrafter"/>
</dbReference>
<dbReference type="AlphaFoldDB" id="A0A1B6CLL1"/>
<dbReference type="PANTHER" id="PTHR11081:SF70">
    <property type="entry name" value="FLAP ENDONUCLEASE GEN HOMOLOG 1"/>
    <property type="match status" value="1"/>
</dbReference>
<name>A0A1B6CLL1_9HEMI</name>
<dbReference type="Pfam" id="PF00867">
    <property type="entry name" value="XPG_I"/>
    <property type="match status" value="1"/>
</dbReference>
<dbReference type="PANTHER" id="PTHR11081">
    <property type="entry name" value="FLAP ENDONUCLEASE FAMILY MEMBER"/>
    <property type="match status" value="1"/>
</dbReference>
<keyword evidence="7" id="KW-0460">Magnesium</keyword>
<dbReference type="SMART" id="SM00485">
    <property type="entry name" value="XPGN"/>
    <property type="match status" value="1"/>
</dbReference>
<evidence type="ECO:0000256" key="7">
    <source>
        <dbReference type="ARBA" id="ARBA00022842"/>
    </source>
</evidence>
<dbReference type="Gene3D" id="1.10.150.20">
    <property type="entry name" value="5' to 3' exonuclease, C-terminal subdomain"/>
    <property type="match status" value="1"/>
</dbReference>
<reference evidence="13" key="1">
    <citation type="submission" date="2015-12" db="EMBL/GenBank/DDBJ databases">
        <title>De novo transcriptome assembly of four potential Pierce s Disease insect vectors from Arizona vineyards.</title>
        <authorList>
            <person name="Tassone E.E."/>
        </authorList>
    </citation>
    <scope>NUCLEOTIDE SEQUENCE</scope>
</reference>
<dbReference type="FunFam" id="1.10.150.20:FF:000030">
    <property type="entry name" value="Flap endonuclease GEN-like 1"/>
    <property type="match status" value="1"/>
</dbReference>
<dbReference type="InterPro" id="IPR006085">
    <property type="entry name" value="XPG_DNA_repair_N"/>
</dbReference>